<feature type="compositionally biased region" description="Basic and acidic residues" evidence="3">
    <location>
        <begin position="121"/>
        <end position="133"/>
    </location>
</feature>
<feature type="compositionally biased region" description="Polar residues" evidence="3">
    <location>
        <begin position="82"/>
        <end position="93"/>
    </location>
</feature>
<dbReference type="PANTHER" id="PTHR14234:SF22">
    <property type="entry name" value="RIMS-BINDING PROTEIN 2 ISOFORM X1"/>
    <property type="match status" value="1"/>
</dbReference>
<proteinExistence type="predicted"/>
<protein>
    <recommendedName>
        <fullName evidence="4">SH3 domain-containing protein</fullName>
    </recommendedName>
</protein>
<dbReference type="Proteomes" id="UP001352852">
    <property type="component" value="Unassembled WGS sequence"/>
</dbReference>
<dbReference type="PROSITE" id="PS50002">
    <property type="entry name" value="SH3"/>
    <property type="match status" value="1"/>
</dbReference>
<dbReference type="InterPro" id="IPR036028">
    <property type="entry name" value="SH3-like_dom_sf"/>
</dbReference>
<dbReference type="Pfam" id="PF07653">
    <property type="entry name" value="SH3_2"/>
    <property type="match status" value="1"/>
</dbReference>
<dbReference type="InterPro" id="IPR001452">
    <property type="entry name" value="SH3_domain"/>
</dbReference>
<feature type="domain" description="SH3" evidence="4">
    <location>
        <begin position="1"/>
        <end position="44"/>
    </location>
</feature>
<keyword evidence="1 2" id="KW-0728">SH3 domain</keyword>
<gene>
    <name evidence="5" type="ORF">CHARACLAT_006376</name>
</gene>
<accession>A0ABU7DY85</accession>
<name>A0ABU7DY85_9TELE</name>
<feature type="region of interest" description="Disordered" evidence="3">
    <location>
        <begin position="54"/>
        <end position="156"/>
    </location>
</feature>
<evidence type="ECO:0000256" key="2">
    <source>
        <dbReference type="PROSITE-ProRule" id="PRU00192"/>
    </source>
</evidence>
<evidence type="ECO:0000313" key="6">
    <source>
        <dbReference type="Proteomes" id="UP001352852"/>
    </source>
</evidence>
<dbReference type="SMART" id="SM00326">
    <property type="entry name" value="SH3"/>
    <property type="match status" value="1"/>
</dbReference>
<evidence type="ECO:0000256" key="3">
    <source>
        <dbReference type="SAM" id="MobiDB-lite"/>
    </source>
</evidence>
<evidence type="ECO:0000259" key="4">
    <source>
        <dbReference type="PROSITE" id="PS50002"/>
    </source>
</evidence>
<dbReference type="Gene3D" id="2.30.30.40">
    <property type="entry name" value="SH3 Domains"/>
    <property type="match status" value="1"/>
</dbReference>
<keyword evidence="6" id="KW-1185">Reference proteome</keyword>
<organism evidence="5 6">
    <name type="scientific">Characodon lateralis</name>
    <dbReference type="NCBI Taxonomy" id="208331"/>
    <lineage>
        <taxon>Eukaryota</taxon>
        <taxon>Metazoa</taxon>
        <taxon>Chordata</taxon>
        <taxon>Craniata</taxon>
        <taxon>Vertebrata</taxon>
        <taxon>Euteleostomi</taxon>
        <taxon>Actinopterygii</taxon>
        <taxon>Neopterygii</taxon>
        <taxon>Teleostei</taxon>
        <taxon>Neoteleostei</taxon>
        <taxon>Acanthomorphata</taxon>
        <taxon>Ovalentaria</taxon>
        <taxon>Atherinomorphae</taxon>
        <taxon>Cyprinodontiformes</taxon>
        <taxon>Goodeidae</taxon>
        <taxon>Characodon</taxon>
    </lineage>
</organism>
<dbReference type="InterPro" id="IPR040325">
    <property type="entry name" value="RIMBP1/2/3"/>
</dbReference>
<reference evidence="5 6" key="1">
    <citation type="submission" date="2021-06" db="EMBL/GenBank/DDBJ databases">
        <authorList>
            <person name="Palmer J.M."/>
        </authorList>
    </citation>
    <scope>NUCLEOTIDE SEQUENCE [LARGE SCALE GENOMIC DNA]</scope>
    <source>
        <strain evidence="5 6">CL_MEX2019</strain>
        <tissue evidence="5">Muscle</tissue>
    </source>
</reference>
<feature type="non-terminal residue" evidence="5">
    <location>
        <position position="1"/>
    </location>
</feature>
<evidence type="ECO:0000256" key="1">
    <source>
        <dbReference type="ARBA" id="ARBA00022443"/>
    </source>
</evidence>
<dbReference type="SUPFAM" id="SSF50044">
    <property type="entry name" value="SH3-domain"/>
    <property type="match status" value="1"/>
</dbReference>
<sequence length="156" mass="17194">AELTFCAGDIIAVFGDIDEDGFYYGELNGHRGLVPSNFLEEVPDDVEVYLTDTPSHYPQEEPANRPLANSTATVSEGKRVTAENTDTTNNITTPFRAPSPIVRPLLPGTMRPLSPPRVHHVPLDPRDPQDLANKKKKGILSKGKKLLKRLSPVKQQ</sequence>
<dbReference type="PANTHER" id="PTHR14234">
    <property type="entry name" value="RIM BINDING PROTEIN-RELATED"/>
    <property type="match status" value="1"/>
</dbReference>
<evidence type="ECO:0000313" key="5">
    <source>
        <dbReference type="EMBL" id="MED6280002.1"/>
    </source>
</evidence>
<feature type="compositionally biased region" description="Basic residues" evidence="3">
    <location>
        <begin position="134"/>
        <end position="148"/>
    </location>
</feature>
<dbReference type="EMBL" id="JAHUTJ010041314">
    <property type="protein sequence ID" value="MED6280002.1"/>
    <property type="molecule type" value="Genomic_DNA"/>
</dbReference>
<comment type="caution">
    <text evidence="5">The sequence shown here is derived from an EMBL/GenBank/DDBJ whole genome shotgun (WGS) entry which is preliminary data.</text>
</comment>